<keyword evidence="3" id="KW-0808">Transferase</keyword>
<feature type="domain" description="HTH iclR-type" evidence="2">
    <location>
        <begin position="17"/>
        <end position="61"/>
    </location>
</feature>
<reference evidence="3" key="1">
    <citation type="journal article" date="2015" name="Proc. Natl. Acad. Sci. U.S.A.">
        <title>Networks of energetic and metabolic interactions define dynamics in microbial communities.</title>
        <authorList>
            <person name="Embree M."/>
            <person name="Liu J.K."/>
            <person name="Al-Bassam M.M."/>
            <person name="Zengler K."/>
        </authorList>
    </citation>
    <scope>NUCLEOTIDE SEQUENCE</scope>
</reference>
<keyword evidence="3" id="KW-0238">DNA-binding</keyword>
<dbReference type="CDD" id="cd05403">
    <property type="entry name" value="NT_KNTase_like"/>
    <property type="match status" value="1"/>
</dbReference>
<gene>
    <name evidence="3" type="ORF">ASZ90_010222</name>
</gene>
<comment type="caution">
    <text evidence="3">The sequence shown here is derived from an EMBL/GenBank/DDBJ whole genome shotgun (WGS) entry which is preliminary data.</text>
</comment>
<dbReference type="GO" id="GO:0006355">
    <property type="term" value="P:regulation of DNA-templated transcription"/>
    <property type="evidence" value="ECO:0007669"/>
    <property type="project" value="InterPro"/>
</dbReference>
<evidence type="ECO:0000259" key="2">
    <source>
        <dbReference type="Pfam" id="PF09339"/>
    </source>
</evidence>
<dbReference type="AlphaFoldDB" id="A0A0W8FGS7"/>
<dbReference type="EMBL" id="LNQE01001232">
    <property type="protein sequence ID" value="KUG20052.1"/>
    <property type="molecule type" value="Genomic_DNA"/>
</dbReference>
<dbReference type="GO" id="GO:0016779">
    <property type="term" value="F:nucleotidyltransferase activity"/>
    <property type="evidence" value="ECO:0007669"/>
    <property type="project" value="InterPro"/>
</dbReference>
<sequence>MREPVLSDLFRTEERIRVLRYVAGRQTVAATGVVEATGVSKALVSRYLHLLVREEFCTQDGRAYLWEENARSLAVKCLLNIDLLMAVVPLPGWAGGIGVYGSFAEGTNTADSDLDLWVLVDEYTPDLLMLAARVEKTVSAAAGVETNILIITPERLSELRETDEPFYAGLMRWGVTIRGESIDND</sequence>
<dbReference type="InterPro" id="IPR002934">
    <property type="entry name" value="Polymerase_NTP_transf_dom"/>
</dbReference>
<dbReference type="InterPro" id="IPR043519">
    <property type="entry name" value="NT_sf"/>
</dbReference>
<dbReference type="InterPro" id="IPR036388">
    <property type="entry name" value="WH-like_DNA-bd_sf"/>
</dbReference>
<dbReference type="SUPFAM" id="SSF81301">
    <property type="entry name" value="Nucleotidyltransferase"/>
    <property type="match status" value="1"/>
</dbReference>
<protein>
    <submittedName>
        <fullName evidence="3">Nucleotidyltransferase, fused to n-terminal dna-binding domain</fullName>
    </submittedName>
</protein>
<dbReference type="InterPro" id="IPR005471">
    <property type="entry name" value="Tscrpt_reg_IclR_N"/>
</dbReference>
<dbReference type="Gene3D" id="3.30.460.10">
    <property type="entry name" value="Beta Polymerase, domain 2"/>
    <property type="match status" value="1"/>
</dbReference>
<dbReference type="Pfam" id="PF01909">
    <property type="entry name" value="NTP_transf_2"/>
    <property type="match status" value="1"/>
</dbReference>
<proteinExistence type="predicted"/>
<dbReference type="Pfam" id="PF09339">
    <property type="entry name" value="HTH_IclR"/>
    <property type="match status" value="1"/>
</dbReference>
<dbReference type="Gene3D" id="1.10.10.10">
    <property type="entry name" value="Winged helix-like DNA-binding domain superfamily/Winged helix DNA-binding domain"/>
    <property type="match status" value="1"/>
</dbReference>
<feature type="domain" description="Polymerase nucleotidyl transferase" evidence="1">
    <location>
        <begin position="97"/>
        <end position="157"/>
    </location>
</feature>
<organism evidence="3">
    <name type="scientific">hydrocarbon metagenome</name>
    <dbReference type="NCBI Taxonomy" id="938273"/>
    <lineage>
        <taxon>unclassified sequences</taxon>
        <taxon>metagenomes</taxon>
        <taxon>ecological metagenomes</taxon>
    </lineage>
</organism>
<name>A0A0W8FGS7_9ZZZZ</name>
<accession>A0A0W8FGS7</accession>
<dbReference type="GO" id="GO:0003677">
    <property type="term" value="F:DNA binding"/>
    <property type="evidence" value="ECO:0007669"/>
    <property type="project" value="UniProtKB-KW"/>
</dbReference>
<evidence type="ECO:0000259" key="1">
    <source>
        <dbReference type="Pfam" id="PF01909"/>
    </source>
</evidence>
<evidence type="ECO:0000313" key="3">
    <source>
        <dbReference type="EMBL" id="KUG20052.1"/>
    </source>
</evidence>